<name>A0A1H7P7V4_9GAMM</name>
<keyword evidence="1" id="KW-0489">Methyltransferase</keyword>
<keyword evidence="1" id="KW-0808">Transferase</keyword>
<accession>A0A1H7P7V4</accession>
<dbReference type="Gene3D" id="3.40.50.150">
    <property type="entry name" value="Vaccinia Virus protein VP39"/>
    <property type="match status" value="1"/>
</dbReference>
<dbReference type="AlphaFoldDB" id="A0A1H7P7V4"/>
<protein>
    <submittedName>
        <fullName evidence="1">Putative rRNA methylase</fullName>
    </submittedName>
</protein>
<reference evidence="2" key="1">
    <citation type="submission" date="2016-10" db="EMBL/GenBank/DDBJ databases">
        <authorList>
            <person name="Varghese N."/>
            <person name="Submissions S."/>
        </authorList>
    </citation>
    <scope>NUCLEOTIDE SEQUENCE [LARGE SCALE GENOMIC DNA]</scope>
    <source>
        <strain evidence="2">DSM 241</strain>
    </source>
</reference>
<dbReference type="STRING" id="1396821.SAMN05444515_11379"/>
<dbReference type="SUPFAM" id="SSF53335">
    <property type="entry name" value="S-adenosyl-L-methionine-dependent methyltransferases"/>
    <property type="match status" value="1"/>
</dbReference>
<dbReference type="CDD" id="cd02440">
    <property type="entry name" value="AdoMet_MTases"/>
    <property type="match status" value="1"/>
</dbReference>
<dbReference type="EMBL" id="FOAA01000013">
    <property type="protein sequence ID" value="SEL31871.1"/>
    <property type="molecule type" value="Genomic_DNA"/>
</dbReference>
<dbReference type="InterPro" id="IPR010719">
    <property type="entry name" value="MnmM_MeTrfase"/>
</dbReference>
<organism evidence="1 2">
    <name type="scientific">Ectothiorhodospira marina</name>
    <dbReference type="NCBI Taxonomy" id="1396821"/>
    <lineage>
        <taxon>Bacteria</taxon>
        <taxon>Pseudomonadati</taxon>
        <taxon>Pseudomonadota</taxon>
        <taxon>Gammaproteobacteria</taxon>
        <taxon>Chromatiales</taxon>
        <taxon>Ectothiorhodospiraceae</taxon>
        <taxon>Ectothiorhodospira</taxon>
    </lineage>
</organism>
<evidence type="ECO:0000313" key="2">
    <source>
        <dbReference type="Proteomes" id="UP000199256"/>
    </source>
</evidence>
<dbReference type="GO" id="GO:0008168">
    <property type="term" value="F:methyltransferase activity"/>
    <property type="evidence" value="ECO:0007669"/>
    <property type="project" value="UniProtKB-KW"/>
</dbReference>
<dbReference type="Pfam" id="PF06962">
    <property type="entry name" value="rRNA_methylase"/>
    <property type="match status" value="1"/>
</dbReference>
<dbReference type="PANTHER" id="PTHR35276:SF1">
    <property type="entry name" value="TRNA (MNM(5)S(2)U34)-METHYLTRANSFERASE, CHLOROPLASTIC"/>
    <property type="match status" value="1"/>
</dbReference>
<proteinExistence type="predicted"/>
<dbReference type="Proteomes" id="UP000199256">
    <property type="component" value="Unassembled WGS sequence"/>
</dbReference>
<dbReference type="InterPro" id="IPR029063">
    <property type="entry name" value="SAM-dependent_MTases_sf"/>
</dbReference>
<keyword evidence="2" id="KW-1185">Reference proteome</keyword>
<gene>
    <name evidence="1" type="ORF">SAMN05444515_11379</name>
</gene>
<dbReference type="GO" id="GO:0032259">
    <property type="term" value="P:methylation"/>
    <property type="evidence" value="ECO:0007669"/>
    <property type="project" value="UniProtKB-KW"/>
</dbReference>
<dbReference type="PANTHER" id="PTHR35276">
    <property type="entry name" value="S-ADENOSYL-L-METHIONINE-DEPENDENT METHYLTRANSFERASES SUPERFAMILY PROTEIN"/>
    <property type="match status" value="1"/>
</dbReference>
<sequence length="194" mass="21370">MRPETTPAMDALPLTRQAHHHLKSCLTEGDQVVDATAGNGHDTLFLARQVGATGHVWAFDIQARALEATRARLEAQGLAQRVTLIHAGHQHLEHSLPDNLRGEVKAVMFNLGYLPGGDHGIVTRPQDTLAALEASLAWLHPEGVISVMMYRGHPGGQEEHAAIEAWLRERRGVACERMRERPFPAPVLKCLKRS</sequence>
<dbReference type="RefSeq" id="WP_245740809.1">
    <property type="nucleotide sequence ID" value="NZ_FOAA01000013.1"/>
</dbReference>
<evidence type="ECO:0000313" key="1">
    <source>
        <dbReference type="EMBL" id="SEL31871.1"/>
    </source>
</evidence>